<reference evidence="2" key="1">
    <citation type="submission" date="2021-03" db="EMBL/GenBank/DDBJ databases">
        <title>Draft genome sequence of rust myrtle Austropuccinia psidii MF-1, a brazilian biotype.</title>
        <authorList>
            <person name="Quecine M.C."/>
            <person name="Pachon D.M.R."/>
            <person name="Bonatelli M.L."/>
            <person name="Correr F.H."/>
            <person name="Franceschini L.M."/>
            <person name="Leite T.F."/>
            <person name="Margarido G.R.A."/>
            <person name="Almeida C.A."/>
            <person name="Ferrarezi J.A."/>
            <person name="Labate C.A."/>
        </authorList>
    </citation>
    <scope>NUCLEOTIDE SEQUENCE</scope>
    <source>
        <strain evidence="2">MF-1</strain>
    </source>
</reference>
<comment type="caution">
    <text evidence="2">The sequence shown here is derived from an EMBL/GenBank/DDBJ whole genome shotgun (WGS) entry which is preliminary data.</text>
</comment>
<evidence type="ECO:0000256" key="1">
    <source>
        <dbReference type="SAM" id="MobiDB-lite"/>
    </source>
</evidence>
<keyword evidence="3" id="KW-1185">Reference proteome</keyword>
<dbReference type="Proteomes" id="UP000765509">
    <property type="component" value="Unassembled WGS sequence"/>
</dbReference>
<protein>
    <submittedName>
        <fullName evidence="2">Uncharacterized protein</fullName>
    </submittedName>
</protein>
<dbReference type="EMBL" id="AVOT02013804">
    <property type="protein sequence ID" value="MBW0496759.1"/>
    <property type="molecule type" value="Genomic_DNA"/>
</dbReference>
<sequence>MLINSNIINSFIDKYYKQEAQTPGRKGIQDKGDSSHYPSHRRTNEPDTGYSYSFRITKSKPTRLSSSLTPFRDQNISEQESPLFTIPGTFHTKTRIKREKQDFFQPKAERVRLHVLKSVVLGERS</sequence>
<evidence type="ECO:0000313" key="3">
    <source>
        <dbReference type="Proteomes" id="UP000765509"/>
    </source>
</evidence>
<evidence type="ECO:0000313" key="2">
    <source>
        <dbReference type="EMBL" id="MBW0496759.1"/>
    </source>
</evidence>
<feature type="region of interest" description="Disordered" evidence="1">
    <location>
        <begin position="20"/>
        <end position="52"/>
    </location>
</feature>
<name>A0A9Q3D4M3_9BASI</name>
<accession>A0A9Q3D4M3</accession>
<organism evidence="2 3">
    <name type="scientific">Austropuccinia psidii MF-1</name>
    <dbReference type="NCBI Taxonomy" id="1389203"/>
    <lineage>
        <taxon>Eukaryota</taxon>
        <taxon>Fungi</taxon>
        <taxon>Dikarya</taxon>
        <taxon>Basidiomycota</taxon>
        <taxon>Pucciniomycotina</taxon>
        <taxon>Pucciniomycetes</taxon>
        <taxon>Pucciniales</taxon>
        <taxon>Sphaerophragmiaceae</taxon>
        <taxon>Austropuccinia</taxon>
    </lineage>
</organism>
<dbReference type="AlphaFoldDB" id="A0A9Q3D4M3"/>
<proteinExistence type="predicted"/>
<gene>
    <name evidence="2" type="ORF">O181_036474</name>
</gene>